<feature type="compositionally biased region" description="Polar residues" evidence="1">
    <location>
        <begin position="8"/>
        <end position="17"/>
    </location>
</feature>
<feature type="compositionally biased region" description="Basic and acidic residues" evidence="1">
    <location>
        <begin position="51"/>
        <end position="60"/>
    </location>
</feature>
<name>A0ABP7EWX6_9ACTN</name>
<organism evidence="2 3">
    <name type="scientific">Salinactinospora qingdaonensis</name>
    <dbReference type="NCBI Taxonomy" id="702744"/>
    <lineage>
        <taxon>Bacteria</taxon>
        <taxon>Bacillati</taxon>
        <taxon>Actinomycetota</taxon>
        <taxon>Actinomycetes</taxon>
        <taxon>Streptosporangiales</taxon>
        <taxon>Nocardiopsidaceae</taxon>
        <taxon>Salinactinospora</taxon>
    </lineage>
</organism>
<dbReference type="EMBL" id="BAABDD010000001">
    <property type="protein sequence ID" value="GAA3724733.1"/>
    <property type="molecule type" value="Genomic_DNA"/>
</dbReference>
<comment type="caution">
    <text evidence="2">The sequence shown here is derived from an EMBL/GenBank/DDBJ whole genome shotgun (WGS) entry which is preliminary data.</text>
</comment>
<gene>
    <name evidence="2" type="ORF">GCM10022402_01690</name>
</gene>
<proteinExistence type="predicted"/>
<protein>
    <submittedName>
        <fullName evidence="2">Uncharacterized protein</fullName>
    </submittedName>
</protein>
<feature type="compositionally biased region" description="Low complexity" evidence="1">
    <location>
        <begin position="83"/>
        <end position="101"/>
    </location>
</feature>
<accession>A0ABP7EWX6</accession>
<reference evidence="3" key="1">
    <citation type="journal article" date="2019" name="Int. J. Syst. Evol. Microbiol.">
        <title>The Global Catalogue of Microorganisms (GCM) 10K type strain sequencing project: providing services to taxonomists for standard genome sequencing and annotation.</title>
        <authorList>
            <consortium name="The Broad Institute Genomics Platform"/>
            <consortium name="The Broad Institute Genome Sequencing Center for Infectious Disease"/>
            <person name="Wu L."/>
            <person name="Ma J."/>
        </authorList>
    </citation>
    <scope>NUCLEOTIDE SEQUENCE [LARGE SCALE GENOMIC DNA]</scope>
    <source>
        <strain evidence="3">JCM 17137</strain>
    </source>
</reference>
<feature type="compositionally biased region" description="Basic and acidic residues" evidence="1">
    <location>
        <begin position="70"/>
        <end position="81"/>
    </location>
</feature>
<keyword evidence="3" id="KW-1185">Reference proteome</keyword>
<evidence type="ECO:0000313" key="3">
    <source>
        <dbReference type="Proteomes" id="UP001500908"/>
    </source>
</evidence>
<evidence type="ECO:0000313" key="2">
    <source>
        <dbReference type="EMBL" id="GAA3724733.1"/>
    </source>
</evidence>
<feature type="region of interest" description="Disordered" evidence="1">
    <location>
        <begin position="1"/>
        <end position="157"/>
    </location>
</feature>
<sequence length="157" mass="16721">MPHAGESRGQSGNGQRRQVNDAPTDCPRHECGALQGHQRGTSVTAKRTRSRERGEHDMARTHITLSAAMRARDVSRPRGTDDAPAPSATEEPAESAPVTTETRADGTTAPASRDERGSAGSPPAQPSTESPEPLVVPPAPVPKGRGRGRRRGGRRRR</sequence>
<feature type="compositionally biased region" description="Basic residues" evidence="1">
    <location>
        <begin position="144"/>
        <end position="157"/>
    </location>
</feature>
<dbReference type="Proteomes" id="UP001500908">
    <property type="component" value="Unassembled WGS sequence"/>
</dbReference>
<evidence type="ECO:0000256" key="1">
    <source>
        <dbReference type="SAM" id="MobiDB-lite"/>
    </source>
</evidence>